<feature type="compositionally biased region" description="Low complexity" evidence="1">
    <location>
        <begin position="464"/>
        <end position="477"/>
    </location>
</feature>
<sequence>MPSSVHQPECWRVANPCPYIETSSGRKLSCQAWFRCEMAGNYIIRWRCQTSEEAEFSFNGTTLSLCHNQSDSIQLTECPPPVVCAEDHHKSYSTVRTGMSTEIAIVIALAAFAFLAVIMIVVSSYKYWSLRRRQPQRNNPGHYFPFPTHYHNFWGAGFHQRHHGNRTLHPSRPQGNQYPDVYFSQPQESWRYFEHVLTSSDDSIGKNTKKHCGKGQTNSKKDRLKVDPSVVTESFIYHQPARVNSLDEFSEGNQSWLYQNKRASRENDDLEESMECYHIYKGNLSRFRSHEENYTNRHAANYRNEYRYQITSSADFIRAPQLSSIPIPGFSLNGFQETSHQKKLDVGAHGRERNRQHQLLQRKIDSDSSYESIHGRVTKTSNTHQHNMVTSEIHHSNHYYQAMTPNSVNVQSGVMTPGGVKVHSGALTPTHGTSPDVINSHNFTNRFVRVGKNIYRPVLTRSPSGSSISINSSNNNNNHHYVDLSYDSFLNEHLKELAKRGAASSSTLEARQQKKKKDSDNRY</sequence>
<gene>
    <name evidence="3" type="ORF">CUNI_LOCUS6040</name>
</gene>
<proteinExistence type="predicted"/>
<organism evidence="3 4">
    <name type="scientific">Candidula unifasciata</name>
    <dbReference type="NCBI Taxonomy" id="100452"/>
    <lineage>
        <taxon>Eukaryota</taxon>
        <taxon>Metazoa</taxon>
        <taxon>Spiralia</taxon>
        <taxon>Lophotrochozoa</taxon>
        <taxon>Mollusca</taxon>
        <taxon>Gastropoda</taxon>
        <taxon>Heterobranchia</taxon>
        <taxon>Euthyneura</taxon>
        <taxon>Panpulmonata</taxon>
        <taxon>Eupulmonata</taxon>
        <taxon>Stylommatophora</taxon>
        <taxon>Helicina</taxon>
        <taxon>Helicoidea</taxon>
        <taxon>Geomitridae</taxon>
        <taxon>Candidula</taxon>
    </lineage>
</organism>
<feature type="transmembrane region" description="Helical" evidence="2">
    <location>
        <begin position="103"/>
        <end position="128"/>
    </location>
</feature>
<dbReference type="AlphaFoldDB" id="A0A8S3YY72"/>
<reference evidence="3" key="1">
    <citation type="submission" date="2021-04" db="EMBL/GenBank/DDBJ databases">
        <authorList>
            <consortium name="Molecular Ecology Group"/>
        </authorList>
    </citation>
    <scope>NUCLEOTIDE SEQUENCE</scope>
</reference>
<accession>A0A8S3YY72</accession>
<evidence type="ECO:0000256" key="1">
    <source>
        <dbReference type="SAM" id="MobiDB-lite"/>
    </source>
</evidence>
<evidence type="ECO:0000313" key="4">
    <source>
        <dbReference type="Proteomes" id="UP000678393"/>
    </source>
</evidence>
<keyword evidence="2" id="KW-0812">Transmembrane</keyword>
<dbReference type="Proteomes" id="UP000678393">
    <property type="component" value="Unassembled WGS sequence"/>
</dbReference>
<keyword evidence="2" id="KW-0472">Membrane</keyword>
<keyword evidence="2" id="KW-1133">Transmembrane helix</keyword>
<keyword evidence="4" id="KW-1185">Reference proteome</keyword>
<evidence type="ECO:0000256" key="2">
    <source>
        <dbReference type="SAM" id="Phobius"/>
    </source>
</evidence>
<dbReference type="OrthoDB" id="6077063at2759"/>
<comment type="caution">
    <text evidence="3">The sequence shown here is derived from an EMBL/GenBank/DDBJ whole genome shotgun (WGS) entry which is preliminary data.</text>
</comment>
<feature type="region of interest" description="Disordered" evidence="1">
    <location>
        <begin position="499"/>
        <end position="523"/>
    </location>
</feature>
<feature type="region of interest" description="Disordered" evidence="1">
    <location>
        <begin position="458"/>
        <end position="477"/>
    </location>
</feature>
<name>A0A8S3YY72_9EUPU</name>
<protein>
    <submittedName>
        <fullName evidence="3">Uncharacterized protein</fullName>
    </submittedName>
</protein>
<feature type="region of interest" description="Disordered" evidence="1">
    <location>
        <begin position="204"/>
        <end position="223"/>
    </location>
</feature>
<evidence type="ECO:0000313" key="3">
    <source>
        <dbReference type="EMBL" id="CAG5120482.1"/>
    </source>
</evidence>
<dbReference type="EMBL" id="CAJHNH020000905">
    <property type="protein sequence ID" value="CAG5120482.1"/>
    <property type="molecule type" value="Genomic_DNA"/>
</dbReference>